<dbReference type="EMBL" id="JAJSOF020000003">
    <property type="protein sequence ID" value="KAJ4449204.1"/>
    <property type="molecule type" value="Genomic_DNA"/>
</dbReference>
<evidence type="ECO:0000313" key="2">
    <source>
        <dbReference type="EMBL" id="KAJ4449204.1"/>
    </source>
</evidence>
<feature type="domain" description="Tc1-like transposase DDE" evidence="1">
    <location>
        <begin position="95"/>
        <end position="140"/>
    </location>
</feature>
<gene>
    <name evidence="2" type="ORF">ANN_00601</name>
</gene>
<protein>
    <recommendedName>
        <fullName evidence="1">Tc1-like transposase DDE domain-containing protein</fullName>
    </recommendedName>
</protein>
<proteinExistence type="predicted"/>
<sequence length="189" mass="22121">MGESRNAYRVLVGRPEGKKPLVRPRRRWVENIKMDLREMGYDDREWINLAQDRDRWRAYQPPCQACSPLVCVGYPLECVAIPLATWHSVGQWKLAHVSATITQWYTENNVHGLDWPAQSPNLNPIEHLWGELDRRLRSREMRPTSIVQLSAMLREEWRRIPVDILHKLVESMPDRMAAVIAKRGGTTRF</sequence>
<evidence type="ECO:0000259" key="1">
    <source>
        <dbReference type="Pfam" id="PF13358"/>
    </source>
</evidence>
<accession>A0ABQ8TRE8</accession>
<dbReference type="InterPro" id="IPR036397">
    <property type="entry name" value="RNaseH_sf"/>
</dbReference>
<reference evidence="2 3" key="1">
    <citation type="journal article" date="2022" name="Allergy">
        <title>Genome assembly and annotation of Periplaneta americana reveal a comprehensive cockroach allergen profile.</title>
        <authorList>
            <person name="Wang L."/>
            <person name="Xiong Q."/>
            <person name="Saelim N."/>
            <person name="Wang L."/>
            <person name="Nong W."/>
            <person name="Wan A.T."/>
            <person name="Shi M."/>
            <person name="Liu X."/>
            <person name="Cao Q."/>
            <person name="Hui J.H.L."/>
            <person name="Sookrung N."/>
            <person name="Leung T.F."/>
            <person name="Tungtrongchitr A."/>
            <person name="Tsui S.K.W."/>
        </authorList>
    </citation>
    <scope>NUCLEOTIDE SEQUENCE [LARGE SCALE GENOMIC DNA]</scope>
    <source>
        <strain evidence="2">PWHHKU_190912</strain>
    </source>
</reference>
<name>A0ABQ8TRE8_PERAM</name>
<comment type="caution">
    <text evidence="2">The sequence shown here is derived from an EMBL/GenBank/DDBJ whole genome shotgun (WGS) entry which is preliminary data.</text>
</comment>
<dbReference type="InterPro" id="IPR038717">
    <property type="entry name" value="Tc1-like_DDE_dom"/>
</dbReference>
<keyword evidence="3" id="KW-1185">Reference proteome</keyword>
<dbReference type="Proteomes" id="UP001148838">
    <property type="component" value="Unassembled WGS sequence"/>
</dbReference>
<evidence type="ECO:0000313" key="3">
    <source>
        <dbReference type="Proteomes" id="UP001148838"/>
    </source>
</evidence>
<dbReference type="Pfam" id="PF13358">
    <property type="entry name" value="DDE_3"/>
    <property type="match status" value="1"/>
</dbReference>
<organism evidence="2 3">
    <name type="scientific">Periplaneta americana</name>
    <name type="common">American cockroach</name>
    <name type="synonym">Blatta americana</name>
    <dbReference type="NCBI Taxonomy" id="6978"/>
    <lineage>
        <taxon>Eukaryota</taxon>
        <taxon>Metazoa</taxon>
        <taxon>Ecdysozoa</taxon>
        <taxon>Arthropoda</taxon>
        <taxon>Hexapoda</taxon>
        <taxon>Insecta</taxon>
        <taxon>Pterygota</taxon>
        <taxon>Neoptera</taxon>
        <taxon>Polyneoptera</taxon>
        <taxon>Dictyoptera</taxon>
        <taxon>Blattodea</taxon>
        <taxon>Blattoidea</taxon>
        <taxon>Blattidae</taxon>
        <taxon>Blattinae</taxon>
        <taxon>Periplaneta</taxon>
    </lineage>
</organism>
<dbReference type="Gene3D" id="3.30.420.10">
    <property type="entry name" value="Ribonuclease H-like superfamily/Ribonuclease H"/>
    <property type="match status" value="1"/>
</dbReference>